<keyword evidence="1" id="KW-1133">Transmembrane helix</keyword>
<dbReference type="AlphaFoldDB" id="A0A3P3YBB5"/>
<dbReference type="EMBL" id="OVEO01000007">
    <property type="protein sequence ID" value="SPQ97290.1"/>
    <property type="molecule type" value="Genomic_DNA"/>
</dbReference>
<organism evidence="2 3">
    <name type="scientific">Plasmodiophora brassicae</name>
    <name type="common">Clubroot disease agent</name>
    <dbReference type="NCBI Taxonomy" id="37360"/>
    <lineage>
        <taxon>Eukaryota</taxon>
        <taxon>Sar</taxon>
        <taxon>Rhizaria</taxon>
        <taxon>Endomyxa</taxon>
        <taxon>Phytomyxea</taxon>
        <taxon>Plasmodiophorida</taxon>
        <taxon>Plasmodiophoridae</taxon>
        <taxon>Plasmodiophora</taxon>
    </lineage>
</organism>
<reference evidence="2 3" key="1">
    <citation type="submission" date="2018-03" db="EMBL/GenBank/DDBJ databases">
        <authorList>
            <person name="Fogelqvist J."/>
        </authorList>
    </citation>
    <scope>NUCLEOTIDE SEQUENCE [LARGE SCALE GENOMIC DNA]</scope>
</reference>
<keyword evidence="2" id="KW-0496">Mitochondrion</keyword>
<evidence type="ECO:0008006" key="4">
    <source>
        <dbReference type="Google" id="ProtNLM"/>
    </source>
</evidence>
<keyword evidence="1" id="KW-0472">Membrane</keyword>
<evidence type="ECO:0000256" key="1">
    <source>
        <dbReference type="SAM" id="Phobius"/>
    </source>
</evidence>
<dbReference type="Proteomes" id="UP000290189">
    <property type="component" value="Unassembled WGS sequence"/>
</dbReference>
<evidence type="ECO:0000313" key="2">
    <source>
        <dbReference type="EMBL" id="SPQ97290.1"/>
    </source>
</evidence>
<name>A0A3P3YBB5_PLABS</name>
<feature type="transmembrane region" description="Helical" evidence="1">
    <location>
        <begin position="77"/>
        <end position="99"/>
    </location>
</feature>
<keyword evidence="1" id="KW-0812">Transmembrane</keyword>
<proteinExistence type="predicted"/>
<accession>A0A3P3YBB5</accession>
<evidence type="ECO:0000313" key="3">
    <source>
        <dbReference type="Proteomes" id="UP000290189"/>
    </source>
</evidence>
<feature type="transmembrane region" description="Helical" evidence="1">
    <location>
        <begin position="43"/>
        <end position="65"/>
    </location>
</feature>
<protein>
    <recommendedName>
        <fullName evidence="4">Transmembrane protein</fullName>
    </recommendedName>
</protein>
<sequence>MACVRLLTVFRRGCAIEPTMSNFFGDVVDHTRKGKVPRVGNRIIQVLLGLINCVLFGVGTIFAALVEKSWPDVLIGVLQLILPVLGWVWSIIWGILMIVDK</sequence>
<gene>
    <name evidence="2" type="ORF">PLBR_LOCUS4505</name>
</gene>
<geneLocation type="mitochondrion" evidence="2"/>